<sequence>RSRCARNWRARARKADSLHPDRGHGRTILPGCAVRLSESFDRSATRPPTRRPRNGRTI</sequence>
<feature type="compositionally biased region" description="Basic residues" evidence="1">
    <location>
        <begin position="48"/>
        <end position="58"/>
    </location>
</feature>
<reference evidence="2" key="2">
    <citation type="journal article" date="1997" name="Microbiology">
        <title>Sequencing and mutagenesis of genes from the erythromycin biosynthetic gene cluster of Saccharopolyspora erythraea that are involved in L-mycarose and D-desosamine production.</title>
        <authorList>
            <person name="Summers R.G."/>
            <person name="Donadio S."/>
            <person name="Staver M.J."/>
            <person name="Wendt-Pienkowski E."/>
            <person name="Hutchinson C.R."/>
            <person name="Katz L."/>
        </authorList>
    </citation>
    <scope>NUCLEOTIDE SEQUENCE</scope>
    <source>
        <strain evidence="2">NRRL 2338</strain>
    </source>
</reference>
<dbReference type="EMBL" id="U77459">
    <property type="protein sequence ID" value="AAB84070.1"/>
    <property type="molecule type" value="Genomic_DNA"/>
</dbReference>
<evidence type="ECO:0000313" key="2">
    <source>
        <dbReference type="EMBL" id="AAB84070.1"/>
    </source>
</evidence>
<gene>
    <name evidence="2" type="primary">eryAI</name>
</gene>
<feature type="non-terminal residue" evidence="2">
    <location>
        <position position="1"/>
    </location>
</feature>
<protein>
    <submittedName>
        <fullName evidence="2">EryAI</fullName>
    </submittedName>
</protein>
<feature type="region of interest" description="Disordered" evidence="1">
    <location>
        <begin position="38"/>
        <end position="58"/>
    </location>
</feature>
<name>O33937_SACER</name>
<proteinExistence type="predicted"/>
<reference evidence="2" key="1">
    <citation type="submission" date="1996-11" db="EMBL/GenBank/DDBJ databases">
        <authorList>
            <person name="Summers R.G."/>
            <person name="Staver M.J."/>
            <person name="Donadio S."/>
            <person name="Wendt-Pienkowski E."/>
            <person name="Hutchinson C.R."/>
            <person name="Katz L."/>
        </authorList>
    </citation>
    <scope>NUCLEOTIDE SEQUENCE</scope>
    <source>
        <strain evidence="2">NRRL 2338</strain>
    </source>
</reference>
<accession>O33937</accession>
<evidence type="ECO:0000256" key="1">
    <source>
        <dbReference type="SAM" id="MobiDB-lite"/>
    </source>
</evidence>
<organism evidence="2">
    <name type="scientific">Saccharopolyspora erythraea</name>
    <name type="common">Streptomyces erythraeus</name>
    <dbReference type="NCBI Taxonomy" id="1836"/>
    <lineage>
        <taxon>Bacteria</taxon>
        <taxon>Bacillati</taxon>
        <taxon>Actinomycetota</taxon>
        <taxon>Actinomycetes</taxon>
        <taxon>Pseudonocardiales</taxon>
        <taxon>Pseudonocardiaceae</taxon>
        <taxon>Saccharopolyspora</taxon>
    </lineage>
</organism>
<dbReference type="AlphaFoldDB" id="O33937"/>